<keyword evidence="1" id="KW-0949">S-adenosyl-L-methionine</keyword>
<proteinExistence type="inferred from homology"/>
<comment type="function">
    <text evidence="1">S-adenosyl-L-methionine-dependent protein-lysine N-methyltransferase that methylates elongation factor 1-alpha.</text>
</comment>
<evidence type="ECO:0000313" key="2">
    <source>
        <dbReference type="EMBL" id="KAF2399091.1"/>
    </source>
</evidence>
<dbReference type="OrthoDB" id="407325at2759"/>
<dbReference type="PANTHER" id="PTHR14614:SF152">
    <property type="entry name" value="PROTEIN-LYSINE N-METHYLTRANSFERASE EFM6"/>
    <property type="match status" value="1"/>
</dbReference>
<protein>
    <recommendedName>
        <fullName evidence="1">Protein-lysine N-methyltransferase EFM6</fullName>
        <ecNumber evidence="1">2.1.1.-</ecNumber>
    </recommendedName>
    <alternativeName>
        <fullName evidence="1">Elongation factor methyltransferase 6</fullName>
    </alternativeName>
</protein>
<dbReference type="PANTHER" id="PTHR14614">
    <property type="entry name" value="HEPATOCELLULAR CARCINOMA-ASSOCIATED ANTIGEN"/>
    <property type="match status" value="1"/>
</dbReference>
<comment type="subcellular location">
    <subcellularLocation>
        <location evidence="1">Cytoplasm</location>
    </subcellularLocation>
</comment>
<feature type="binding site" evidence="1">
    <location>
        <position position="50"/>
    </location>
    <ligand>
        <name>S-adenosyl-L-methionine</name>
        <dbReference type="ChEBI" id="CHEBI:59789"/>
    </ligand>
</feature>
<feature type="binding site" evidence="1">
    <location>
        <position position="148"/>
    </location>
    <ligand>
        <name>S-adenosyl-L-methionine</name>
        <dbReference type="ChEBI" id="CHEBI:59789"/>
    </ligand>
</feature>
<dbReference type="InterPro" id="IPR033684">
    <property type="entry name" value="EFM6"/>
</dbReference>
<dbReference type="EMBL" id="ML996698">
    <property type="protein sequence ID" value="KAF2399091.1"/>
    <property type="molecule type" value="Genomic_DNA"/>
</dbReference>
<dbReference type="SUPFAM" id="SSF53335">
    <property type="entry name" value="S-adenosyl-L-methionine-dependent methyltransferases"/>
    <property type="match status" value="1"/>
</dbReference>
<evidence type="ECO:0000313" key="3">
    <source>
        <dbReference type="Proteomes" id="UP000799640"/>
    </source>
</evidence>
<gene>
    <name evidence="1" type="primary">EFM6</name>
    <name evidence="2" type="ORF">EJ06DRAFT_543713</name>
</gene>
<organism evidence="2 3">
    <name type="scientific">Trichodelitschia bisporula</name>
    <dbReference type="NCBI Taxonomy" id="703511"/>
    <lineage>
        <taxon>Eukaryota</taxon>
        <taxon>Fungi</taxon>
        <taxon>Dikarya</taxon>
        <taxon>Ascomycota</taxon>
        <taxon>Pezizomycotina</taxon>
        <taxon>Dothideomycetes</taxon>
        <taxon>Dothideomycetes incertae sedis</taxon>
        <taxon>Phaeotrichales</taxon>
        <taxon>Phaeotrichaceae</taxon>
        <taxon>Trichodelitschia</taxon>
    </lineage>
</organism>
<keyword evidence="1" id="KW-0808">Transferase</keyword>
<dbReference type="InterPro" id="IPR029063">
    <property type="entry name" value="SAM-dependent_MTases_sf"/>
</dbReference>
<dbReference type="AlphaFoldDB" id="A0A6G1HT52"/>
<name>A0A6G1HT52_9PEZI</name>
<dbReference type="GO" id="GO:0016279">
    <property type="term" value="F:protein-lysine N-methyltransferase activity"/>
    <property type="evidence" value="ECO:0007669"/>
    <property type="project" value="UniProtKB-UniRule"/>
</dbReference>
<sequence length="234" mass="25703">MDDPLSLPSTLTPLPEIKTAGTTTLSFSGLLNPPLILHEDLQTGCGGQIWPAGEVLATYMLRRHRDTLMEKTIVELGAGGGLAGLAIALGCGITSPPLLITDQEAMYPLMLKNIALNNLQSRVQPHIYNWGAPPPPSIPAYPSIILAADCVYFEPAFPLLLSTLQDLLGPSSVCFFCFKKRRKADMHFVKSVRKAFDVREVMDDPDQEVWSRQGLFLYEIRRKPEKGGKGAAER</sequence>
<dbReference type="HAMAP" id="MF_03198">
    <property type="entry name" value="Methyltr_EFM6"/>
    <property type="match status" value="1"/>
</dbReference>
<dbReference type="InterPro" id="IPR019410">
    <property type="entry name" value="Methyltransf_16"/>
</dbReference>
<keyword evidence="1" id="KW-0963">Cytoplasm</keyword>
<dbReference type="GO" id="GO:0005829">
    <property type="term" value="C:cytosol"/>
    <property type="evidence" value="ECO:0007669"/>
    <property type="project" value="TreeGrafter"/>
</dbReference>
<accession>A0A6G1HT52</accession>
<keyword evidence="1" id="KW-0489">Methyltransferase</keyword>
<dbReference type="GO" id="GO:0032259">
    <property type="term" value="P:methylation"/>
    <property type="evidence" value="ECO:0007669"/>
    <property type="project" value="UniProtKB-KW"/>
</dbReference>
<evidence type="ECO:0000256" key="1">
    <source>
        <dbReference type="HAMAP-Rule" id="MF_03198"/>
    </source>
</evidence>
<dbReference type="Pfam" id="PF10294">
    <property type="entry name" value="Methyltransf_16"/>
    <property type="match status" value="1"/>
</dbReference>
<dbReference type="Gene3D" id="3.40.50.150">
    <property type="entry name" value="Vaccinia Virus protein VP39"/>
    <property type="match status" value="1"/>
</dbReference>
<feature type="binding site" evidence="1">
    <location>
        <position position="130"/>
    </location>
    <ligand>
        <name>S-adenosyl-L-methionine</name>
        <dbReference type="ChEBI" id="CHEBI:59789"/>
    </ligand>
</feature>
<dbReference type="EC" id="2.1.1.-" evidence="1"/>
<feature type="binding site" evidence="1">
    <location>
        <begin position="77"/>
        <end position="79"/>
    </location>
    <ligand>
        <name>S-adenosyl-L-methionine</name>
        <dbReference type="ChEBI" id="CHEBI:59789"/>
    </ligand>
</feature>
<comment type="similarity">
    <text evidence="1">Belongs to the class I-like SAM-binding methyltransferase superfamily. METTL21 family. EFM6 subfamily.</text>
</comment>
<keyword evidence="3" id="KW-1185">Reference proteome</keyword>
<reference evidence="2" key="1">
    <citation type="journal article" date="2020" name="Stud. Mycol.">
        <title>101 Dothideomycetes genomes: a test case for predicting lifestyles and emergence of pathogens.</title>
        <authorList>
            <person name="Haridas S."/>
            <person name="Albert R."/>
            <person name="Binder M."/>
            <person name="Bloem J."/>
            <person name="Labutti K."/>
            <person name="Salamov A."/>
            <person name="Andreopoulos B."/>
            <person name="Baker S."/>
            <person name="Barry K."/>
            <person name="Bills G."/>
            <person name="Bluhm B."/>
            <person name="Cannon C."/>
            <person name="Castanera R."/>
            <person name="Culley D."/>
            <person name="Daum C."/>
            <person name="Ezra D."/>
            <person name="Gonzalez J."/>
            <person name="Henrissat B."/>
            <person name="Kuo A."/>
            <person name="Liang C."/>
            <person name="Lipzen A."/>
            <person name="Lutzoni F."/>
            <person name="Magnuson J."/>
            <person name="Mondo S."/>
            <person name="Nolan M."/>
            <person name="Ohm R."/>
            <person name="Pangilinan J."/>
            <person name="Park H.-J."/>
            <person name="Ramirez L."/>
            <person name="Alfaro M."/>
            <person name="Sun H."/>
            <person name="Tritt A."/>
            <person name="Yoshinaga Y."/>
            <person name="Zwiers L.-H."/>
            <person name="Turgeon B."/>
            <person name="Goodwin S."/>
            <person name="Spatafora J."/>
            <person name="Crous P."/>
            <person name="Grigoriev I."/>
        </authorList>
    </citation>
    <scope>NUCLEOTIDE SEQUENCE</scope>
    <source>
        <strain evidence="2">CBS 262.69</strain>
    </source>
</reference>
<feature type="binding site" evidence="1">
    <location>
        <position position="102"/>
    </location>
    <ligand>
        <name>S-adenosyl-L-methionine</name>
        <dbReference type="ChEBI" id="CHEBI:59789"/>
    </ligand>
</feature>
<dbReference type="Proteomes" id="UP000799640">
    <property type="component" value="Unassembled WGS sequence"/>
</dbReference>